<name>X0UB10_9ZZZZ</name>
<dbReference type="EMBL" id="BARS01001140">
    <property type="protein sequence ID" value="GAF85690.1"/>
    <property type="molecule type" value="Genomic_DNA"/>
</dbReference>
<protein>
    <submittedName>
        <fullName evidence="1">Uncharacterized protein</fullName>
    </submittedName>
</protein>
<organism evidence="1">
    <name type="scientific">marine sediment metagenome</name>
    <dbReference type="NCBI Taxonomy" id="412755"/>
    <lineage>
        <taxon>unclassified sequences</taxon>
        <taxon>metagenomes</taxon>
        <taxon>ecological metagenomes</taxon>
    </lineage>
</organism>
<proteinExistence type="predicted"/>
<gene>
    <name evidence="1" type="ORF">S01H1_02384</name>
</gene>
<dbReference type="AlphaFoldDB" id="X0UB10"/>
<comment type="caution">
    <text evidence="1">The sequence shown here is derived from an EMBL/GenBank/DDBJ whole genome shotgun (WGS) entry which is preliminary data.</text>
</comment>
<sequence length="41" mass="4618">MARGAFVTIGVYFRTKPNSNLYLCQLIKLFVKKKGLTPVNS</sequence>
<evidence type="ECO:0000313" key="1">
    <source>
        <dbReference type="EMBL" id="GAF85690.1"/>
    </source>
</evidence>
<reference evidence="1" key="1">
    <citation type="journal article" date="2014" name="Front. Microbiol.">
        <title>High frequency of phylogenetically diverse reductive dehalogenase-homologous genes in deep subseafloor sedimentary metagenomes.</title>
        <authorList>
            <person name="Kawai M."/>
            <person name="Futagami T."/>
            <person name="Toyoda A."/>
            <person name="Takaki Y."/>
            <person name="Nishi S."/>
            <person name="Hori S."/>
            <person name="Arai W."/>
            <person name="Tsubouchi T."/>
            <person name="Morono Y."/>
            <person name="Uchiyama I."/>
            <person name="Ito T."/>
            <person name="Fujiyama A."/>
            <person name="Inagaki F."/>
            <person name="Takami H."/>
        </authorList>
    </citation>
    <scope>NUCLEOTIDE SEQUENCE</scope>
    <source>
        <strain evidence="1">Expedition CK06-06</strain>
    </source>
</reference>
<feature type="non-terminal residue" evidence="1">
    <location>
        <position position="41"/>
    </location>
</feature>
<accession>X0UB10</accession>